<dbReference type="OrthoDB" id="307504at2"/>
<comment type="caution">
    <text evidence="1">The sequence shown here is derived from an EMBL/GenBank/DDBJ whole genome shotgun (WGS) entry which is preliminary data.</text>
</comment>
<sequence length="192" mass="21762">MIPIYGGFEINVKQKNNISEEIKDIFEKGTHLLGVRRELMLYLGKQVVHGMNYAFISRSVPATLNPLPYYELIIININETGKTCIVRRETILKASESAIGGIICSKEDEAPIRIINSTEANNLLKLFDKGMHKVLGLDYEAELYLGHQIHHGCNYYYIAEAESLEHKTKSIKLAVINLFIDEAKVVEIKDIL</sequence>
<evidence type="ECO:0000313" key="2">
    <source>
        <dbReference type="Proteomes" id="UP000011663"/>
    </source>
</evidence>
<gene>
    <name evidence="1" type="ORF">A966_04441</name>
</gene>
<evidence type="ECO:0000313" key="1">
    <source>
        <dbReference type="EMBL" id="EKV57606.1"/>
    </source>
</evidence>
<dbReference type="Proteomes" id="UP000011663">
    <property type="component" value="Unassembled WGS sequence"/>
</dbReference>
<accession>A0A2U4EWW0</accession>
<name>A0A2U4EWW0_9SPIR</name>
<dbReference type="EMBL" id="ALNZ01000018">
    <property type="protein sequence ID" value="EKV57606.1"/>
    <property type="molecule type" value="Genomic_DNA"/>
</dbReference>
<reference evidence="1 2" key="1">
    <citation type="submission" date="2012-07" db="EMBL/GenBank/DDBJ databases">
        <title>Genome sequence of Brachyspira sp. 30446, isolated from a pig with mucohaemorrhagic colitis.</title>
        <authorList>
            <person name="Rubin J.E."/>
            <person name="Fernando C."/>
            <person name="Harding J.C.S."/>
            <person name="Hill J.E."/>
        </authorList>
    </citation>
    <scope>NUCLEOTIDE SEQUENCE [LARGE SCALE GENOMIC DNA]</scope>
    <source>
        <strain evidence="1 2">30446</strain>
    </source>
</reference>
<dbReference type="GeneID" id="66487338"/>
<organism evidence="1 2">
    <name type="scientific">Brachyspira hampsonii 30446</name>
    <dbReference type="NCBI Taxonomy" id="1289135"/>
    <lineage>
        <taxon>Bacteria</taxon>
        <taxon>Pseudomonadati</taxon>
        <taxon>Spirochaetota</taxon>
        <taxon>Spirochaetia</taxon>
        <taxon>Brachyspirales</taxon>
        <taxon>Brachyspiraceae</taxon>
        <taxon>Brachyspira</taxon>
    </lineage>
</organism>
<proteinExistence type="predicted"/>
<protein>
    <submittedName>
        <fullName evidence="1">Uncharacterized protein</fullName>
    </submittedName>
</protein>
<dbReference type="RefSeq" id="WP_008722789.1">
    <property type="nucleotide sequence ID" value="NZ_JH994110.1"/>
</dbReference>
<dbReference type="AlphaFoldDB" id="A0A2U4EWW0"/>